<evidence type="ECO:0000256" key="3">
    <source>
        <dbReference type="ARBA" id="ARBA00022737"/>
    </source>
</evidence>
<evidence type="ECO:0000259" key="6">
    <source>
        <dbReference type="Pfam" id="PF01425"/>
    </source>
</evidence>
<accession>A0A4U0WGS2</accession>
<evidence type="ECO:0000256" key="4">
    <source>
        <dbReference type="ARBA" id="ARBA00023242"/>
    </source>
</evidence>
<evidence type="ECO:0000313" key="9">
    <source>
        <dbReference type="Proteomes" id="UP000308768"/>
    </source>
</evidence>
<feature type="compositionally biased region" description="Low complexity" evidence="5">
    <location>
        <begin position="151"/>
        <end position="174"/>
    </location>
</feature>
<dbReference type="InterPro" id="IPR036322">
    <property type="entry name" value="WD40_repeat_dom_sf"/>
</dbReference>
<evidence type="ECO:0000259" key="7">
    <source>
        <dbReference type="Pfam" id="PF24105"/>
    </source>
</evidence>
<dbReference type="Pfam" id="PF24105">
    <property type="entry name" value="Beta-prop_CAF1B_HIR1"/>
    <property type="match status" value="1"/>
</dbReference>
<dbReference type="SUPFAM" id="SSF50978">
    <property type="entry name" value="WD40 repeat-like"/>
    <property type="match status" value="1"/>
</dbReference>
<dbReference type="STRING" id="331657.A0A4U0WGS2"/>
<keyword evidence="3" id="KW-0677">Repeat</keyword>
<dbReference type="PANTHER" id="PTHR42678">
    <property type="entry name" value="AMIDASE"/>
    <property type="match status" value="1"/>
</dbReference>
<dbReference type="AlphaFoldDB" id="A0A4U0WGS2"/>
<feature type="compositionally biased region" description="Low complexity" evidence="5">
    <location>
        <begin position="187"/>
        <end position="197"/>
    </location>
</feature>
<dbReference type="GO" id="GO:0005634">
    <property type="term" value="C:nucleus"/>
    <property type="evidence" value="ECO:0007669"/>
    <property type="project" value="UniProtKB-SubCell"/>
</dbReference>
<feature type="region of interest" description="Disordered" evidence="5">
    <location>
        <begin position="151"/>
        <end position="197"/>
    </location>
</feature>
<dbReference type="Gene3D" id="3.90.1300.10">
    <property type="entry name" value="Amidase signature (AS) domain"/>
    <property type="match status" value="1"/>
</dbReference>
<sequence>MPPLPEPAYPTKGHTSHSSMDPPPLTNAPSPSPSAAASSPRPHDQDQSTGLPAGPPPAFGLQYRMVYAVATYDAVYVYDTQQQKPICVVSNLHYAGFTDLTWSTDGLTLLMTSSDGFCSCLTFAPGELGQIYHGSVHPKHHLGVINTATSSAVSTPVPTPTQTTTPSLPRQSSSNHAPSPSLFATNRPASPARSISASSIATQSSFAHVPDQNGGMAMNNPTPALSSVPGIAAANSGNGMIGGVPLYTPPQTPAAGSQSAASSVVGVGAKREADPESEVVEKIKGEQFPALIDVTTEDLGYGLETGLFTSVDLVTAYIARINEVNATNHAVAEINPDALAIAAQMDAMRANGTVLGPLHGIPILIKNNIATADKMNNTAGSYALVGAKVPRDSAMAAKLRKAGVVILGKTNLSQWANYRSNNSSNGWSATTGQAYAAYYPMEDPSGSSSGSGVASSVGLALATLGTETSGSILSPSDVNNLVGIKPTVGLTSRYLVIPISEHQDTIGPMTRTVKDAAYILQAIAGVDSGDNYTSAIPNNGVLPDYIAACNFSAFNGARIGIARNVIDIWADNSSGPVLTAFDSAIETIRKAGATIVDNANFTGFQAWQKDNNETLVLNADFISNLHTYFTELSYNPSGIETLAELRNYTQSNPLEEYPSRDTAVWDDALTQGWNNTDPRFWAAYQANLYYGGEGGILGALQRNKLDAIILPTQFSPSIPALVGSPVVTVPMGFYPANETVVMNRRGTLVAVGPNIPFGLSFMGARFSEAELIGFAYAYEQRTMHRNDVQPFLTPNIELADVVGK</sequence>
<dbReference type="EMBL" id="NAJN01001684">
    <property type="protein sequence ID" value="TKA61767.1"/>
    <property type="molecule type" value="Genomic_DNA"/>
</dbReference>
<gene>
    <name evidence="8" type="ORF">B0A49_09850</name>
</gene>
<reference evidence="8 9" key="1">
    <citation type="submission" date="2017-03" db="EMBL/GenBank/DDBJ databases">
        <title>Genomes of endolithic fungi from Antarctica.</title>
        <authorList>
            <person name="Coleine C."/>
            <person name="Masonjones S."/>
            <person name="Stajich J.E."/>
        </authorList>
    </citation>
    <scope>NUCLEOTIDE SEQUENCE [LARGE SCALE GENOMIC DNA]</scope>
    <source>
        <strain evidence="8 9">CCFEE 5187</strain>
    </source>
</reference>
<name>A0A4U0WGS2_9PEZI</name>
<feature type="compositionally biased region" description="Polar residues" evidence="5">
    <location>
        <begin position="175"/>
        <end position="184"/>
    </location>
</feature>
<keyword evidence="2" id="KW-0853">WD repeat</keyword>
<dbReference type="InterPro" id="IPR055410">
    <property type="entry name" value="Beta-prop_CAF1B_HIR1"/>
</dbReference>
<dbReference type="SUPFAM" id="SSF75304">
    <property type="entry name" value="Amidase signature (AS) enzymes"/>
    <property type="match status" value="1"/>
</dbReference>
<proteinExistence type="predicted"/>
<feature type="domain" description="CAF1B/HIR1 beta-propeller" evidence="7">
    <location>
        <begin position="54"/>
        <end position="128"/>
    </location>
</feature>
<evidence type="ECO:0000313" key="8">
    <source>
        <dbReference type="EMBL" id="TKA61767.1"/>
    </source>
</evidence>
<dbReference type="InterPro" id="IPR023631">
    <property type="entry name" value="Amidase_dom"/>
</dbReference>
<feature type="domain" description="Amidase" evidence="6">
    <location>
        <begin position="312"/>
        <end position="771"/>
    </location>
</feature>
<comment type="subcellular location">
    <subcellularLocation>
        <location evidence="1">Nucleus</location>
    </subcellularLocation>
</comment>
<evidence type="ECO:0000256" key="5">
    <source>
        <dbReference type="SAM" id="MobiDB-lite"/>
    </source>
</evidence>
<feature type="region of interest" description="Disordered" evidence="5">
    <location>
        <begin position="1"/>
        <end position="55"/>
    </location>
</feature>
<keyword evidence="4" id="KW-0539">Nucleus</keyword>
<organism evidence="8 9">
    <name type="scientific">Cryomyces minteri</name>
    <dbReference type="NCBI Taxonomy" id="331657"/>
    <lineage>
        <taxon>Eukaryota</taxon>
        <taxon>Fungi</taxon>
        <taxon>Dikarya</taxon>
        <taxon>Ascomycota</taxon>
        <taxon>Pezizomycotina</taxon>
        <taxon>Dothideomycetes</taxon>
        <taxon>Dothideomycetes incertae sedis</taxon>
        <taxon>Cryomyces</taxon>
    </lineage>
</organism>
<protein>
    <submittedName>
        <fullName evidence="8">Uncharacterized protein</fullName>
    </submittedName>
</protein>
<dbReference type="OrthoDB" id="566138at2759"/>
<evidence type="ECO:0000256" key="1">
    <source>
        <dbReference type="ARBA" id="ARBA00004123"/>
    </source>
</evidence>
<comment type="caution">
    <text evidence="8">The sequence shown here is derived from an EMBL/GenBank/DDBJ whole genome shotgun (WGS) entry which is preliminary data.</text>
</comment>
<dbReference type="Pfam" id="PF01425">
    <property type="entry name" value="Amidase"/>
    <property type="match status" value="1"/>
</dbReference>
<keyword evidence="9" id="KW-1185">Reference proteome</keyword>
<dbReference type="PANTHER" id="PTHR42678:SF34">
    <property type="entry name" value="OS04G0183300 PROTEIN"/>
    <property type="match status" value="1"/>
</dbReference>
<dbReference type="Proteomes" id="UP000308768">
    <property type="component" value="Unassembled WGS sequence"/>
</dbReference>
<dbReference type="InterPro" id="IPR036928">
    <property type="entry name" value="AS_sf"/>
</dbReference>
<evidence type="ECO:0000256" key="2">
    <source>
        <dbReference type="ARBA" id="ARBA00022574"/>
    </source>
</evidence>
<feature type="compositionally biased region" description="Pro residues" evidence="5">
    <location>
        <begin position="21"/>
        <end position="32"/>
    </location>
</feature>